<dbReference type="EMBL" id="CAEKDK010000001">
    <property type="protein sequence ID" value="CAB4265922.1"/>
    <property type="molecule type" value="Genomic_DNA"/>
</dbReference>
<organism evidence="3 4">
    <name type="scientific">Prunus armeniaca</name>
    <name type="common">Apricot</name>
    <name type="synonym">Armeniaca vulgaris</name>
    <dbReference type="NCBI Taxonomy" id="36596"/>
    <lineage>
        <taxon>Eukaryota</taxon>
        <taxon>Viridiplantae</taxon>
        <taxon>Streptophyta</taxon>
        <taxon>Embryophyta</taxon>
        <taxon>Tracheophyta</taxon>
        <taxon>Spermatophyta</taxon>
        <taxon>Magnoliopsida</taxon>
        <taxon>eudicotyledons</taxon>
        <taxon>Gunneridae</taxon>
        <taxon>Pentapetalae</taxon>
        <taxon>rosids</taxon>
        <taxon>fabids</taxon>
        <taxon>Rosales</taxon>
        <taxon>Rosaceae</taxon>
        <taxon>Amygdaloideae</taxon>
        <taxon>Amygdaleae</taxon>
        <taxon>Prunus</taxon>
    </lineage>
</organism>
<gene>
    <name evidence="3" type="ORF">CURHAP_LOCUS8125</name>
</gene>
<feature type="region of interest" description="Disordered" evidence="1">
    <location>
        <begin position="83"/>
        <end position="121"/>
    </location>
</feature>
<feature type="transmembrane region" description="Helical" evidence="2">
    <location>
        <begin position="22"/>
        <end position="43"/>
    </location>
</feature>
<protein>
    <submittedName>
        <fullName evidence="3">Uncharacterized protein</fullName>
    </submittedName>
</protein>
<proteinExistence type="predicted"/>
<evidence type="ECO:0000256" key="2">
    <source>
        <dbReference type="SAM" id="Phobius"/>
    </source>
</evidence>
<evidence type="ECO:0000313" key="4">
    <source>
        <dbReference type="Proteomes" id="UP000507222"/>
    </source>
</evidence>
<dbReference type="AlphaFoldDB" id="A0A6J5TQH5"/>
<keyword evidence="2" id="KW-0472">Membrane</keyword>
<evidence type="ECO:0000313" key="3">
    <source>
        <dbReference type="EMBL" id="CAB4265922.1"/>
    </source>
</evidence>
<reference evidence="3 4" key="1">
    <citation type="submission" date="2020-05" db="EMBL/GenBank/DDBJ databases">
        <authorList>
            <person name="Campoy J."/>
            <person name="Schneeberger K."/>
            <person name="Spophaly S."/>
        </authorList>
    </citation>
    <scope>NUCLEOTIDE SEQUENCE [LARGE SCALE GENOMIC DNA]</scope>
    <source>
        <strain evidence="3">PruArmRojPasFocal</strain>
    </source>
</reference>
<dbReference type="Proteomes" id="UP000507222">
    <property type="component" value="Unassembled WGS sequence"/>
</dbReference>
<evidence type="ECO:0000256" key="1">
    <source>
        <dbReference type="SAM" id="MobiDB-lite"/>
    </source>
</evidence>
<name>A0A6J5TQH5_PRUAR</name>
<accession>A0A6J5TQH5</accession>
<keyword evidence="2" id="KW-1133">Transmembrane helix</keyword>
<keyword evidence="2" id="KW-0812">Transmembrane</keyword>
<sequence>MKAKVLKWLSGRETPLGLFQEVVGFPALHCLLFFFCAASRAAARMAGPRGPEAVGRARALLCRRGPRRPVRWDRLGRRPPPPPLACLCSPLTGAQPRRPRGAARQPGADPSATGPLRRATPPYLLYQIVK</sequence>